<reference evidence="2 3" key="2">
    <citation type="journal article" date="2018" name="Int. J. Syst. Evol. Microbiol.">
        <title>Marinobacterium aestuarii sp. nov., a benzene-degrading marine bacterium isolated from estuary sediment.</title>
        <authorList>
            <person name="Bae S.S."/>
            <person name="Jung J."/>
            <person name="Chung D."/>
            <person name="Baek K."/>
        </authorList>
    </citation>
    <scope>NUCLEOTIDE SEQUENCE [LARGE SCALE GENOMIC DNA]</scope>
    <source>
        <strain evidence="2 3">ST58-10</strain>
    </source>
</reference>
<dbReference type="AlphaFoldDB" id="A0A1A9F3I3"/>
<accession>A0A1A9F3I3</accession>
<reference evidence="3" key="1">
    <citation type="submission" date="2016-05" db="EMBL/GenBank/DDBJ databases">
        <authorList>
            <person name="Baek K."/>
            <person name="Yang S.-J."/>
        </authorList>
    </citation>
    <scope>NUCLEOTIDE SEQUENCE [LARGE SCALE GENOMIC DNA]</scope>
    <source>
        <strain evidence="3">ST58-10</strain>
    </source>
</reference>
<dbReference type="InterPro" id="IPR006531">
    <property type="entry name" value="Gp5/Vgr_OB"/>
</dbReference>
<dbReference type="EMBL" id="CP015839">
    <property type="protein sequence ID" value="ANG64520.1"/>
    <property type="molecule type" value="Genomic_DNA"/>
</dbReference>
<proteinExistence type="predicted"/>
<dbReference type="Proteomes" id="UP000078070">
    <property type="component" value="Chromosome"/>
</dbReference>
<gene>
    <name evidence="2" type="ORF">A8C75_19970</name>
</gene>
<evidence type="ECO:0000313" key="2">
    <source>
        <dbReference type="EMBL" id="ANG64520.1"/>
    </source>
</evidence>
<sequence>MDDVLQRLATDAQHQVFGKHRGLVVDNQDPEYRGRLKLLVPSVLGNQTSNWALPCLPFGGLDGQGCYSIPDIDAQVWVEFEAGNIDQAIWVGTFWQPGTSAHSAPPEKRLFATSSGHVMEFDDTSGEESFRLTHPAGTELTVSPQGSVNWTDASGALLHLDAENNRVELTDASGNSITMDSSGTVIRDSNGNSTEMAAAGITIKGTSITIEGQQVAVGGSGGEALIKAQTFLSLFNSHTHNCTAPGAPSGPPIPPLTPAVMTLKTTAS</sequence>
<keyword evidence="3" id="KW-1185">Reference proteome</keyword>
<dbReference type="KEGG" id="mars:A8C75_19970"/>
<dbReference type="SUPFAM" id="SSF69349">
    <property type="entry name" value="Phage fibre proteins"/>
    <property type="match status" value="1"/>
</dbReference>
<feature type="domain" description="Gp5/Type VI secretion system Vgr protein OB-fold" evidence="1">
    <location>
        <begin position="21"/>
        <end position="95"/>
    </location>
</feature>
<dbReference type="OrthoDB" id="9762420at2"/>
<dbReference type="SUPFAM" id="SSF69255">
    <property type="entry name" value="gp5 N-terminal domain-like"/>
    <property type="match status" value="1"/>
</dbReference>
<name>A0A1A9F3I3_9GAMM</name>
<organism evidence="2 3">
    <name type="scientific">Marinobacterium aestuarii</name>
    <dbReference type="NCBI Taxonomy" id="1821621"/>
    <lineage>
        <taxon>Bacteria</taxon>
        <taxon>Pseudomonadati</taxon>
        <taxon>Pseudomonadota</taxon>
        <taxon>Gammaproteobacteria</taxon>
        <taxon>Oceanospirillales</taxon>
        <taxon>Oceanospirillaceae</taxon>
        <taxon>Marinobacterium</taxon>
    </lineage>
</organism>
<dbReference type="Pfam" id="PF04717">
    <property type="entry name" value="Phage_base_V"/>
    <property type="match status" value="1"/>
</dbReference>
<dbReference type="Gene3D" id="3.10.450.190">
    <property type="match status" value="1"/>
</dbReference>
<dbReference type="RefSeq" id="WP_067386122.1">
    <property type="nucleotide sequence ID" value="NZ_CP015839.1"/>
</dbReference>
<protein>
    <submittedName>
        <fullName evidence="2">Phage tail protein</fullName>
    </submittedName>
</protein>
<dbReference type="STRING" id="1821621.A8C75_19970"/>
<evidence type="ECO:0000313" key="3">
    <source>
        <dbReference type="Proteomes" id="UP000078070"/>
    </source>
</evidence>
<evidence type="ECO:0000259" key="1">
    <source>
        <dbReference type="Pfam" id="PF04717"/>
    </source>
</evidence>